<dbReference type="AlphaFoldDB" id="A0A1Y1UN24"/>
<evidence type="ECO:0000313" key="3">
    <source>
        <dbReference type="Proteomes" id="UP000193218"/>
    </source>
</evidence>
<evidence type="ECO:0000256" key="1">
    <source>
        <dbReference type="SAM" id="MobiDB-lite"/>
    </source>
</evidence>
<comment type="caution">
    <text evidence="2">The sequence shown here is derived from an EMBL/GenBank/DDBJ whole genome shotgun (WGS) entry which is preliminary data.</text>
</comment>
<keyword evidence="3" id="KW-1185">Reference proteome</keyword>
<gene>
    <name evidence="2" type="ORF">BD324DRAFT_649531</name>
</gene>
<dbReference type="InParanoid" id="A0A1Y1UN24"/>
<feature type="compositionally biased region" description="Polar residues" evidence="1">
    <location>
        <begin position="319"/>
        <end position="344"/>
    </location>
</feature>
<protein>
    <submittedName>
        <fullName evidence="2">Uncharacterized protein</fullName>
    </submittedName>
</protein>
<dbReference type="RefSeq" id="XP_021873321.1">
    <property type="nucleotide sequence ID" value="XM_022018005.1"/>
</dbReference>
<feature type="region of interest" description="Disordered" evidence="1">
    <location>
        <begin position="1"/>
        <end position="20"/>
    </location>
</feature>
<accession>A0A1Y1UN24</accession>
<sequence>MSLSLADELGEAFDSGPSGSVMSLKDELDFELDGYGAQHHGDDEEFAYEGYQDQAETHSMHLDPSPSRSHTISSSGFAPHHRTQLSNESGSTIGPLSTSLSDEILDNGRSGTPDPSDPQNLYPSSTDDLDGMPLSRSAFQPHKIEKDPIVILRSVLASTSAFRSSLASIDVPVSNSSRSVPSADRPFVLLSSDVEGRLMRLLEQILESDRRREDQCRELTILLRDSASVNWEGIDIWEIVGEDVINGPSDDDEVATAGFSRGVQRLGWTGDRRSPPQDVLENSWIAVRETWRPPNPSGLPNESSHELDPDQLMEVSDGPHQTVTNGSPLNEFSGTDRQPPSNTPALPRETAQLIRTSEDLSRTLASLTETAHSTSSLTTATARRIRGIRAGVESWREREAQEDAARVGVNDWERTRLNAGLGAVATTKDILDRELEGFRKALDHAGKRMETIRGSTRDLWRQLVAA</sequence>
<evidence type="ECO:0000313" key="2">
    <source>
        <dbReference type="EMBL" id="ORX39458.1"/>
    </source>
</evidence>
<organism evidence="2 3">
    <name type="scientific">Kockovaella imperatae</name>
    <dbReference type="NCBI Taxonomy" id="4999"/>
    <lineage>
        <taxon>Eukaryota</taxon>
        <taxon>Fungi</taxon>
        <taxon>Dikarya</taxon>
        <taxon>Basidiomycota</taxon>
        <taxon>Agaricomycotina</taxon>
        <taxon>Tremellomycetes</taxon>
        <taxon>Tremellales</taxon>
        <taxon>Cuniculitremaceae</taxon>
        <taxon>Kockovaella</taxon>
    </lineage>
</organism>
<feature type="region of interest" description="Disordered" evidence="1">
    <location>
        <begin position="56"/>
        <end position="135"/>
    </location>
</feature>
<reference evidence="2 3" key="1">
    <citation type="submission" date="2017-03" db="EMBL/GenBank/DDBJ databases">
        <title>Widespread Adenine N6-methylation of Active Genes in Fungi.</title>
        <authorList>
            <consortium name="DOE Joint Genome Institute"/>
            <person name="Mondo S.J."/>
            <person name="Dannebaum R.O."/>
            <person name="Kuo R.C."/>
            <person name="Louie K.B."/>
            <person name="Bewick A.J."/>
            <person name="Labutti K."/>
            <person name="Haridas S."/>
            <person name="Kuo A."/>
            <person name="Salamov A."/>
            <person name="Ahrendt S.R."/>
            <person name="Lau R."/>
            <person name="Bowen B.P."/>
            <person name="Lipzen A."/>
            <person name="Sullivan W."/>
            <person name="Andreopoulos W.B."/>
            <person name="Clum A."/>
            <person name="Lindquist E."/>
            <person name="Daum C."/>
            <person name="Northen T.R."/>
            <person name="Ramamoorthy G."/>
            <person name="Schmitz R.J."/>
            <person name="Gryganskyi A."/>
            <person name="Culley D."/>
            <person name="Magnuson J."/>
            <person name="James T.Y."/>
            <person name="O'Malley M.A."/>
            <person name="Stajich J.E."/>
            <person name="Spatafora J.W."/>
            <person name="Visel A."/>
            <person name="Grigoriev I.V."/>
        </authorList>
    </citation>
    <scope>NUCLEOTIDE SEQUENCE [LARGE SCALE GENOMIC DNA]</scope>
    <source>
        <strain evidence="2 3">NRRL Y-17943</strain>
    </source>
</reference>
<dbReference type="EMBL" id="NBSH01000003">
    <property type="protein sequence ID" value="ORX39458.1"/>
    <property type="molecule type" value="Genomic_DNA"/>
</dbReference>
<feature type="compositionally biased region" description="Polar residues" evidence="1">
    <location>
        <begin position="84"/>
        <end position="101"/>
    </location>
</feature>
<feature type="compositionally biased region" description="Low complexity" evidence="1">
    <location>
        <begin position="65"/>
        <end position="75"/>
    </location>
</feature>
<feature type="region of interest" description="Disordered" evidence="1">
    <location>
        <begin position="291"/>
        <end position="347"/>
    </location>
</feature>
<feature type="compositionally biased region" description="Polar residues" evidence="1">
    <location>
        <begin position="117"/>
        <end position="126"/>
    </location>
</feature>
<dbReference type="GeneID" id="33559814"/>
<dbReference type="Proteomes" id="UP000193218">
    <property type="component" value="Unassembled WGS sequence"/>
</dbReference>
<name>A0A1Y1UN24_9TREE</name>
<proteinExistence type="predicted"/>